<dbReference type="SUPFAM" id="SSF46689">
    <property type="entry name" value="Homeodomain-like"/>
    <property type="match status" value="1"/>
</dbReference>
<accession>A0A2S7U2K8</accession>
<evidence type="ECO:0000256" key="2">
    <source>
        <dbReference type="ARBA" id="ARBA00023125"/>
    </source>
</evidence>
<reference evidence="5 6" key="1">
    <citation type="submission" date="2016-12" db="EMBL/GenBank/DDBJ databases">
        <title>Study of bacterial adaptation to deep sea.</title>
        <authorList>
            <person name="Song J."/>
            <person name="Yoshizawa S."/>
            <person name="Kogure K."/>
        </authorList>
    </citation>
    <scope>NUCLEOTIDE SEQUENCE [LARGE SCALE GENOMIC DNA]</scope>
    <source>
        <strain evidence="5 6">SAORIC-165</strain>
    </source>
</reference>
<dbReference type="PANTHER" id="PTHR43280:SF2">
    <property type="entry name" value="HTH-TYPE TRANSCRIPTIONAL REGULATOR EXSA"/>
    <property type="match status" value="1"/>
</dbReference>
<dbReference type="InterPro" id="IPR020449">
    <property type="entry name" value="Tscrpt_reg_AraC-type_HTH"/>
</dbReference>
<keyword evidence="2" id="KW-0238">DNA-binding</keyword>
<dbReference type="Gene3D" id="1.10.10.60">
    <property type="entry name" value="Homeodomain-like"/>
    <property type="match status" value="2"/>
</dbReference>
<gene>
    <name evidence="5" type="ORF">BSZ32_09200</name>
</gene>
<dbReference type="SMART" id="SM00342">
    <property type="entry name" value="HTH_ARAC"/>
    <property type="match status" value="1"/>
</dbReference>
<dbReference type="PANTHER" id="PTHR43280">
    <property type="entry name" value="ARAC-FAMILY TRANSCRIPTIONAL REGULATOR"/>
    <property type="match status" value="1"/>
</dbReference>
<protein>
    <recommendedName>
        <fullName evidence="4">HTH araC/xylS-type domain-containing protein</fullName>
    </recommendedName>
</protein>
<keyword evidence="1" id="KW-0805">Transcription regulation</keyword>
<evidence type="ECO:0000313" key="6">
    <source>
        <dbReference type="Proteomes" id="UP000239907"/>
    </source>
</evidence>
<dbReference type="PRINTS" id="PR00032">
    <property type="entry name" value="HTHARAC"/>
</dbReference>
<name>A0A2S7U2K8_9BACT</name>
<organism evidence="5 6">
    <name type="scientific">Rubritalea profundi</name>
    <dbReference type="NCBI Taxonomy" id="1658618"/>
    <lineage>
        <taxon>Bacteria</taxon>
        <taxon>Pseudomonadati</taxon>
        <taxon>Verrucomicrobiota</taxon>
        <taxon>Verrucomicrobiia</taxon>
        <taxon>Verrucomicrobiales</taxon>
        <taxon>Rubritaleaceae</taxon>
        <taxon>Rubritalea</taxon>
    </lineage>
</organism>
<dbReference type="SUPFAM" id="SSF51215">
    <property type="entry name" value="Regulatory protein AraC"/>
    <property type="match status" value="1"/>
</dbReference>
<proteinExistence type="predicted"/>
<dbReference type="Pfam" id="PF12833">
    <property type="entry name" value="HTH_18"/>
    <property type="match status" value="1"/>
</dbReference>
<evidence type="ECO:0000256" key="3">
    <source>
        <dbReference type="ARBA" id="ARBA00023163"/>
    </source>
</evidence>
<evidence type="ECO:0000259" key="4">
    <source>
        <dbReference type="PROSITE" id="PS01124"/>
    </source>
</evidence>
<dbReference type="GO" id="GO:0003700">
    <property type="term" value="F:DNA-binding transcription factor activity"/>
    <property type="evidence" value="ECO:0007669"/>
    <property type="project" value="InterPro"/>
</dbReference>
<evidence type="ECO:0000256" key="1">
    <source>
        <dbReference type="ARBA" id="ARBA00023015"/>
    </source>
</evidence>
<dbReference type="EMBL" id="MQWA01000001">
    <property type="protein sequence ID" value="PQJ28661.1"/>
    <property type="molecule type" value="Genomic_DNA"/>
</dbReference>
<dbReference type="Proteomes" id="UP000239907">
    <property type="component" value="Unassembled WGS sequence"/>
</dbReference>
<dbReference type="InterPro" id="IPR037923">
    <property type="entry name" value="HTH-like"/>
</dbReference>
<dbReference type="RefSeq" id="WP_105043162.1">
    <property type="nucleotide sequence ID" value="NZ_MQWA01000001.1"/>
</dbReference>
<feature type="domain" description="HTH araC/xylS-type" evidence="4">
    <location>
        <begin position="195"/>
        <end position="293"/>
    </location>
</feature>
<dbReference type="PROSITE" id="PS01124">
    <property type="entry name" value="HTH_ARAC_FAMILY_2"/>
    <property type="match status" value="1"/>
</dbReference>
<dbReference type="InterPro" id="IPR018060">
    <property type="entry name" value="HTH_AraC"/>
</dbReference>
<keyword evidence="3" id="KW-0804">Transcription</keyword>
<dbReference type="AlphaFoldDB" id="A0A2S7U2K8"/>
<keyword evidence="6" id="KW-1185">Reference proteome</keyword>
<dbReference type="InterPro" id="IPR009057">
    <property type="entry name" value="Homeodomain-like_sf"/>
</dbReference>
<sequence length="293" mass="33769">MKKKGTETENLSEIHVWGEKTHYSCARANADDIREWLSEYPVCPTLATYQMEHVGIMHAEAPYEVVRLCQSGAYFLVTTKGKGQILIDGSWHICSAGEACLLPAYRTNALRCLEGEVWEFCWVRYHHADGQIPLIHSSQPLVEKFASLQFLNVMQGMLYESKAPQRQAVTQQWIQLIHIYVSEFTATNQKDDRLWKLWFAVEQNLERQWNLDAMASIASLSTEHIRRLCKSQYGRSPIQQLRWLRMQRAAELLISTGFKVEAIAYDVGYQNPVVFSAAFKKEFGAQPSQYRIK</sequence>
<dbReference type="GO" id="GO:0043565">
    <property type="term" value="F:sequence-specific DNA binding"/>
    <property type="evidence" value="ECO:0007669"/>
    <property type="project" value="InterPro"/>
</dbReference>
<evidence type="ECO:0000313" key="5">
    <source>
        <dbReference type="EMBL" id="PQJ28661.1"/>
    </source>
</evidence>
<dbReference type="OrthoDB" id="9813413at2"/>
<comment type="caution">
    <text evidence="5">The sequence shown here is derived from an EMBL/GenBank/DDBJ whole genome shotgun (WGS) entry which is preliminary data.</text>
</comment>